<reference evidence="1 2" key="1">
    <citation type="journal article" date="2024" name="BMC Biol.">
        <title>Comparative genomics of Ascetosporea gives new insight into the evolutionary basis for animal parasitism in Rhizaria.</title>
        <authorList>
            <person name="Hiltunen Thoren M."/>
            <person name="Onut-Brannstrom I."/>
            <person name="Alfjorden A."/>
            <person name="Peckova H."/>
            <person name="Swords F."/>
            <person name="Hooper C."/>
            <person name="Holzer A.S."/>
            <person name="Bass D."/>
            <person name="Burki F."/>
        </authorList>
    </citation>
    <scope>NUCLEOTIDE SEQUENCE [LARGE SCALE GENOMIC DNA]</scope>
    <source>
        <strain evidence="1">20-A016</strain>
    </source>
</reference>
<sequence length="468" mass="55764">MIFETENLRFYKRLCKAILKFWGLIDYKNVHEHILYRKRTSLTDLTKFQFKNQNESEQNRLKSFAFLFLTKLVTAQKNFIFELRPILTSLYSNERTESKIIEKNIFKNFVQKRLKEILKNDPNNLAVYRIFIIFKADNKQKFIKKTLTALNMSKKLSNQKIFSDFIWKNFEIEAISKKRLLINKEKLLLLLLDINDKKFYPNTKNIKSRLNKFLHKFSNFDKMDFSNDNKCDNFLIFILQNLLQSKTENLSVISNLQITDYLERNRVVLLSKSLKLLYQADSKFANGNIGDLAFKLFIAFPSEIATIDLLFEIIKKSNPLKLKMLFSEFSNPRCEKIKFSYLIVVLKLLKANGQQINLVNSARRTFEELLRNPKFRNSSIFWKLYTDFEIKCNRKVIEKMEMKKFKPGIIREIESSSSQSFKIFKRAVYGNPLQEWLWKEGFAYFKKEMSLKEKIGLVMILLQTQLFE</sequence>
<dbReference type="Proteomes" id="UP001439008">
    <property type="component" value="Unassembled WGS sequence"/>
</dbReference>
<evidence type="ECO:0000313" key="2">
    <source>
        <dbReference type="Proteomes" id="UP001439008"/>
    </source>
</evidence>
<proteinExistence type="predicted"/>
<dbReference type="EMBL" id="JBDODL010000277">
    <property type="protein sequence ID" value="MES1919399.1"/>
    <property type="molecule type" value="Genomic_DNA"/>
</dbReference>
<protein>
    <submittedName>
        <fullName evidence="1">Uncharacterized protein</fullName>
    </submittedName>
</protein>
<accession>A0ABV2AI89</accession>
<gene>
    <name evidence="1" type="ORF">MHBO_001237</name>
</gene>
<comment type="caution">
    <text evidence="1">The sequence shown here is derived from an EMBL/GenBank/DDBJ whole genome shotgun (WGS) entry which is preliminary data.</text>
</comment>
<organism evidence="1 2">
    <name type="scientific">Bonamia ostreae</name>
    <dbReference type="NCBI Taxonomy" id="126728"/>
    <lineage>
        <taxon>Eukaryota</taxon>
        <taxon>Sar</taxon>
        <taxon>Rhizaria</taxon>
        <taxon>Endomyxa</taxon>
        <taxon>Ascetosporea</taxon>
        <taxon>Haplosporida</taxon>
        <taxon>Bonamia</taxon>
    </lineage>
</organism>
<evidence type="ECO:0000313" key="1">
    <source>
        <dbReference type="EMBL" id="MES1919399.1"/>
    </source>
</evidence>
<keyword evidence="2" id="KW-1185">Reference proteome</keyword>
<name>A0ABV2AI89_9EUKA</name>